<sequence>MLLLLDRSDAAMVPRVVGMFGSYRATSDGHRLRLPLSRSRDHVQERCRVSPGSLPRKAGDRAKRFNVAQGFRFVRNFAETQFCFCPPPLRPTGYLRRKGR</sequence>
<name>H0GAK0_RHIML</name>
<dbReference type="AlphaFoldDB" id="H0GAK0"/>
<gene>
    <name evidence="1" type="ORF">SM0020_32797</name>
</gene>
<dbReference type="EMBL" id="AGVV01000124">
    <property type="protein sequence ID" value="EHK73656.1"/>
    <property type="molecule type" value="Genomic_DNA"/>
</dbReference>
<reference evidence="1 2" key="1">
    <citation type="journal article" date="2012" name="J. Bacteriol.">
        <title>Draft Genome Sequence of Sinorhizobium meliloti CCNWSX0020, a Nitrogen-Fixing Symbiont with Copper Tolerance Capability Isolated from Lead-Zinc Mine Tailings.</title>
        <authorList>
            <person name="Li Z."/>
            <person name="Ma Z."/>
            <person name="Hao X."/>
            <person name="Wei G."/>
        </authorList>
    </citation>
    <scope>NUCLEOTIDE SEQUENCE [LARGE SCALE GENOMIC DNA]</scope>
    <source>
        <strain evidence="1 2">CCNWSX0020</strain>
    </source>
</reference>
<evidence type="ECO:0000313" key="2">
    <source>
        <dbReference type="Proteomes" id="UP000004038"/>
    </source>
</evidence>
<evidence type="ECO:0000313" key="1">
    <source>
        <dbReference type="EMBL" id="EHK73656.1"/>
    </source>
</evidence>
<organism evidence="1 2">
    <name type="scientific">Sinorhizobium meliloti CCNWSX0020</name>
    <dbReference type="NCBI Taxonomy" id="1107881"/>
    <lineage>
        <taxon>Bacteria</taxon>
        <taxon>Pseudomonadati</taxon>
        <taxon>Pseudomonadota</taxon>
        <taxon>Alphaproteobacteria</taxon>
        <taxon>Hyphomicrobiales</taxon>
        <taxon>Rhizobiaceae</taxon>
        <taxon>Sinorhizobium/Ensifer group</taxon>
        <taxon>Sinorhizobium</taxon>
    </lineage>
</organism>
<accession>H0GAK0</accession>
<proteinExistence type="predicted"/>
<dbReference type="Proteomes" id="UP000004038">
    <property type="component" value="Unassembled WGS sequence"/>
</dbReference>
<protein>
    <submittedName>
        <fullName evidence="1">Uncharacterized protein</fullName>
    </submittedName>
</protein>